<evidence type="ECO:0000313" key="2">
    <source>
        <dbReference type="EMBL" id="WDU89946.1"/>
    </source>
</evidence>
<feature type="transmembrane region" description="Helical" evidence="1">
    <location>
        <begin position="75"/>
        <end position="94"/>
    </location>
</feature>
<dbReference type="EMBL" id="CP118390">
    <property type="protein sequence ID" value="WDU89946.1"/>
    <property type="molecule type" value="Genomic_DNA"/>
</dbReference>
<name>A0AAQ3H2Z5_EDWPI</name>
<keyword evidence="1" id="KW-1133">Transmembrane helix</keyword>
<dbReference type="RefSeq" id="WP_034162517.1">
    <property type="nucleotide sequence ID" value="NC_013508.1"/>
</dbReference>
<dbReference type="GeneID" id="72529054"/>
<evidence type="ECO:0000256" key="1">
    <source>
        <dbReference type="SAM" id="Phobius"/>
    </source>
</evidence>
<organism evidence="2 3">
    <name type="scientific">Edwardsiella piscicida</name>
    <dbReference type="NCBI Taxonomy" id="1263550"/>
    <lineage>
        <taxon>Bacteria</taxon>
        <taxon>Pseudomonadati</taxon>
        <taxon>Pseudomonadota</taxon>
        <taxon>Gammaproteobacteria</taxon>
        <taxon>Enterobacterales</taxon>
        <taxon>Hafniaceae</taxon>
        <taxon>Edwardsiella</taxon>
    </lineage>
</organism>
<dbReference type="AlphaFoldDB" id="A0AAQ3H2Z5"/>
<gene>
    <name evidence="2" type="ORF">PWJ79_10800</name>
</gene>
<keyword evidence="1" id="KW-0472">Membrane</keyword>
<feature type="transmembrane region" description="Helical" evidence="1">
    <location>
        <begin position="36"/>
        <end position="54"/>
    </location>
</feature>
<dbReference type="Proteomes" id="UP001223683">
    <property type="component" value="Chromosome"/>
</dbReference>
<accession>A0AAQ3H2Z5</accession>
<proteinExistence type="predicted"/>
<sequence>MHSSASWIIDLQRIPGSRIAAMSDLGKNPKITFQEFTSFILFFVKHAYILRLLHLMPGHKIGITRQNFSRFIQKYGIAIELYFFSGVGLRVFFYRCKARF</sequence>
<evidence type="ECO:0000313" key="3">
    <source>
        <dbReference type="Proteomes" id="UP001223683"/>
    </source>
</evidence>
<protein>
    <submittedName>
        <fullName evidence="2">Uncharacterized protein</fullName>
    </submittedName>
</protein>
<keyword evidence="1" id="KW-0812">Transmembrane</keyword>
<reference evidence="2" key="1">
    <citation type="submission" date="2022-10" db="EMBL/GenBank/DDBJ databases">
        <title>Complete genome of Ep21-8.</title>
        <authorList>
            <person name="Kang Y.-R."/>
            <person name="Kim D.-H."/>
        </authorList>
    </citation>
    <scope>NUCLEOTIDE SEQUENCE</scope>
    <source>
        <strain evidence="2">Ep21-8</strain>
    </source>
</reference>